<feature type="signal peptide" evidence="1">
    <location>
        <begin position="1"/>
        <end position="17"/>
    </location>
</feature>
<comment type="caution">
    <text evidence="2">The sequence shown here is derived from an EMBL/GenBank/DDBJ whole genome shotgun (WGS) entry which is preliminary data.</text>
</comment>
<evidence type="ECO:0008006" key="4">
    <source>
        <dbReference type="Google" id="ProtNLM"/>
    </source>
</evidence>
<keyword evidence="3" id="KW-1185">Reference proteome</keyword>
<keyword evidence="1" id="KW-0732">Signal</keyword>
<feature type="chain" id="PRO_5022967108" description="Secreted protein" evidence="1">
    <location>
        <begin position="18"/>
        <end position="92"/>
    </location>
</feature>
<dbReference type="EMBL" id="VSRR010014313">
    <property type="protein sequence ID" value="MPC56861.1"/>
    <property type="molecule type" value="Genomic_DNA"/>
</dbReference>
<dbReference type="Proteomes" id="UP000324222">
    <property type="component" value="Unassembled WGS sequence"/>
</dbReference>
<evidence type="ECO:0000313" key="3">
    <source>
        <dbReference type="Proteomes" id="UP000324222"/>
    </source>
</evidence>
<reference evidence="2 3" key="1">
    <citation type="submission" date="2019-05" db="EMBL/GenBank/DDBJ databases">
        <title>Another draft genome of Portunus trituberculatus and its Hox gene families provides insights of decapod evolution.</title>
        <authorList>
            <person name="Jeong J.-H."/>
            <person name="Song I."/>
            <person name="Kim S."/>
            <person name="Choi T."/>
            <person name="Kim D."/>
            <person name="Ryu S."/>
            <person name="Kim W."/>
        </authorList>
    </citation>
    <scope>NUCLEOTIDE SEQUENCE [LARGE SCALE GENOMIC DNA]</scope>
    <source>
        <tissue evidence="2">Muscle</tissue>
    </source>
</reference>
<sequence>MFTLLFVGLMLAGLTFLVELVVHAWNKNKENPTLYPGVIFLRQQFFKLYRLMVPSVHNGEFSELVVVTRLQHSMCPVRSHRSNIEHTCSVIL</sequence>
<protein>
    <recommendedName>
        <fullName evidence="4">Secreted protein</fullName>
    </recommendedName>
</protein>
<gene>
    <name evidence="2" type="ORF">E2C01_050827</name>
</gene>
<accession>A0A5B7GA05</accession>
<proteinExistence type="predicted"/>
<evidence type="ECO:0000313" key="2">
    <source>
        <dbReference type="EMBL" id="MPC56861.1"/>
    </source>
</evidence>
<evidence type="ECO:0000256" key="1">
    <source>
        <dbReference type="SAM" id="SignalP"/>
    </source>
</evidence>
<dbReference type="AlphaFoldDB" id="A0A5B7GA05"/>
<organism evidence="2 3">
    <name type="scientific">Portunus trituberculatus</name>
    <name type="common">Swimming crab</name>
    <name type="synonym">Neptunus trituberculatus</name>
    <dbReference type="NCBI Taxonomy" id="210409"/>
    <lineage>
        <taxon>Eukaryota</taxon>
        <taxon>Metazoa</taxon>
        <taxon>Ecdysozoa</taxon>
        <taxon>Arthropoda</taxon>
        <taxon>Crustacea</taxon>
        <taxon>Multicrustacea</taxon>
        <taxon>Malacostraca</taxon>
        <taxon>Eumalacostraca</taxon>
        <taxon>Eucarida</taxon>
        <taxon>Decapoda</taxon>
        <taxon>Pleocyemata</taxon>
        <taxon>Brachyura</taxon>
        <taxon>Eubrachyura</taxon>
        <taxon>Portunoidea</taxon>
        <taxon>Portunidae</taxon>
        <taxon>Portuninae</taxon>
        <taxon>Portunus</taxon>
    </lineage>
</organism>
<dbReference type="OrthoDB" id="6362788at2759"/>
<name>A0A5B7GA05_PORTR</name>